<dbReference type="PANTHER" id="PTHR24222">
    <property type="entry name" value="ABC TRANSPORTER B FAMILY"/>
    <property type="match status" value="1"/>
</dbReference>
<dbReference type="Gene3D" id="1.20.1560.10">
    <property type="entry name" value="ABC transporter type 1, transmembrane domain"/>
    <property type="match status" value="1"/>
</dbReference>
<evidence type="ECO:0000313" key="7">
    <source>
        <dbReference type="EMBL" id="EAU81372.2"/>
    </source>
</evidence>
<dbReference type="GO" id="GO:0005886">
    <property type="term" value="C:plasma membrane"/>
    <property type="evidence" value="ECO:0007669"/>
    <property type="project" value="TreeGrafter"/>
</dbReference>
<evidence type="ECO:0000313" key="8">
    <source>
        <dbReference type="Proteomes" id="UP000001861"/>
    </source>
</evidence>
<dbReference type="Gene3D" id="3.40.50.300">
    <property type="entry name" value="P-loop containing nucleotide triphosphate hydrolases"/>
    <property type="match status" value="1"/>
</dbReference>
<dbReference type="PANTHER" id="PTHR24222:SF76">
    <property type="entry name" value="MYCOBACTIN IMPORT ATP-BINDING_PERMEASE PROTEIN IRTB"/>
    <property type="match status" value="1"/>
</dbReference>
<reference evidence="7 8" key="1">
    <citation type="journal article" date="2010" name="Proc. Natl. Acad. Sci. U.S.A.">
        <title>Insights into evolution of multicellular fungi from the assembled chromosomes of the mushroom Coprinopsis cinerea (Coprinus cinereus).</title>
        <authorList>
            <person name="Stajich J.E."/>
            <person name="Wilke S.K."/>
            <person name="Ahren D."/>
            <person name="Au C.H."/>
            <person name="Birren B.W."/>
            <person name="Borodovsky M."/>
            <person name="Burns C."/>
            <person name="Canback B."/>
            <person name="Casselton L.A."/>
            <person name="Cheng C.K."/>
            <person name="Deng J."/>
            <person name="Dietrich F.S."/>
            <person name="Fargo D.C."/>
            <person name="Farman M.L."/>
            <person name="Gathman A.C."/>
            <person name="Goldberg J."/>
            <person name="Guigo R."/>
            <person name="Hoegger P.J."/>
            <person name="Hooker J.B."/>
            <person name="Huggins A."/>
            <person name="James T.Y."/>
            <person name="Kamada T."/>
            <person name="Kilaru S."/>
            <person name="Kodira C."/>
            <person name="Kues U."/>
            <person name="Kupfer D."/>
            <person name="Kwan H.S."/>
            <person name="Lomsadze A."/>
            <person name="Li W."/>
            <person name="Lilly W.W."/>
            <person name="Ma L.J."/>
            <person name="Mackey A.J."/>
            <person name="Manning G."/>
            <person name="Martin F."/>
            <person name="Muraguchi H."/>
            <person name="Natvig D.O."/>
            <person name="Palmerini H."/>
            <person name="Ramesh M.A."/>
            <person name="Rehmeyer C.J."/>
            <person name="Roe B.A."/>
            <person name="Shenoy N."/>
            <person name="Stanke M."/>
            <person name="Ter-Hovhannisyan V."/>
            <person name="Tunlid A."/>
            <person name="Velagapudi R."/>
            <person name="Vision T.J."/>
            <person name="Zeng Q."/>
            <person name="Zolan M.E."/>
            <person name="Pukkila P.J."/>
        </authorList>
    </citation>
    <scope>NUCLEOTIDE SEQUENCE [LARGE SCALE GENOMIC DNA]</scope>
    <source>
        <strain evidence="8">Okayama-7 / 130 / ATCC MYA-4618 / FGSC 9003</strain>
    </source>
</reference>
<dbReference type="GeneID" id="6017119"/>
<dbReference type="GO" id="GO:0005524">
    <property type="term" value="F:ATP binding"/>
    <property type="evidence" value="ECO:0007669"/>
    <property type="project" value="InterPro"/>
</dbReference>
<dbReference type="SUPFAM" id="SSF52540">
    <property type="entry name" value="P-loop containing nucleoside triphosphate hydrolases"/>
    <property type="match status" value="1"/>
</dbReference>
<evidence type="ECO:0000256" key="4">
    <source>
        <dbReference type="ARBA" id="ARBA00023136"/>
    </source>
</evidence>
<evidence type="ECO:0000256" key="1">
    <source>
        <dbReference type="ARBA" id="ARBA00004141"/>
    </source>
</evidence>
<dbReference type="Proteomes" id="UP000001861">
    <property type="component" value="Unassembled WGS sequence"/>
</dbReference>
<comment type="subcellular location">
    <subcellularLocation>
        <location evidence="1">Membrane</location>
        <topology evidence="1">Multi-pass membrane protein</topology>
    </subcellularLocation>
</comment>
<keyword evidence="8" id="KW-1185">Reference proteome</keyword>
<dbReference type="InterPro" id="IPR036640">
    <property type="entry name" value="ABC1_TM_sf"/>
</dbReference>
<keyword evidence="2 5" id="KW-0812">Transmembrane</keyword>
<dbReference type="RefSeq" id="XP_001840472.2">
    <property type="nucleotide sequence ID" value="XM_001840420.2"/>
</dbReference>
<feature type="domain" description="ABC transporter" evidence="6">
    <location>
        <begin position="215"/>
        <end position="354"/>
    </location>
</feature>
<dbReference type="Pfam" id="PF00005">
    <property type="entry name" value="ABC_tran"/>
    <property type="match status" value="1"/>
</dbReference>
<gene>
    <name evidence="7" type="ORF">CC1G_11629</name>
</gene>
<evidence type="ECO:0000259" key="6">
    <source>
        <dbReference type="Pfam" id="PF00005"/>
    </source>
</evidence>
<dbReference type="InterPro" id="IPR027417">
    <property type="entry name" value="P-loop_NTPase"/>
</dbReference>
<dbReference type="AlphaFoldDB" id="A8PCU3"/>
<dbReference type="OrthoDB" id="6500128at2759"/>
<protein>
    <recommendedName>
        <fullName evidence="6">ABC transporter domain-containing protein</fullName>
    </recommendedName>
</protein>
<dbReference type="OMA" id="LMESPEY"/>
<sequence>MFVCRLAPSVFVRSTSKPFSVKISRTSTTLDLDKLLPVFRPTLVALTVSFVAAFVTGFILAYAQSWRIAPAMSSILPCMTIAGDVMNKFISAQVIGTVRTAAQAFGTQRILSGQYDNHVNKALTVDLKSASWHGSGLAFLRDLLFLDPSSTSSLAILIGSISLTLLAPEIQALTHGCGAAAKLYETIDRVPDIDSYDEGGLKPETAHRPSHQEPLTFRAGQTATLVSASGSGKSTSISLIERFYDPNEGAVKLAGSDLKDLNLRCLRSQIGLVSQEPTLFATTIRGNVAHGLIGTKWEKTSEEEQFKLIKDACVKANAGGFKSPNGHDTMIGERGFLLSGGQKQRHVAIVSFCWTRPLARSILNPRVLLFRMHWIKLQLA</sequence>
<dbReference type="InterPro" id="IPR039421">
    <property type="entry name" value="Type_1_exporter"/>
</dbReference>
<dbReference type="SUPFAM" id="SSF90123">
    <property type="entry name" value="ABC transporter transmembrane region"/>
    <property type="match status" value="1"/>
</dbReference>
<dbReference type="HOGENOM" id="CLU_000604_84_3_1"/>
<proteinExistence type="predicted"/>
<comment type="caution">
    <text evidence="7">The sequence shown here is derived from an EMBL/GenBank/DDBJ whole genome shotgun (WGS) entry which is preliminary data.</text>
</comment>
<dbReference type="VEuPathDB" id="FungiDB:CC1G_11629"/>
<keyword evidence="4 5" id="KW-0472">Membrane</keyword>
<evidence type="ECO:0000256" key="3">
    <source>
        <dbReference type="ARBA" id="ARBA00022989"/>
    </source>
</evidence>
<dbReference type="GO" id="GO:0042626">
    <property type="term" value="F:ATPase-coupled transmembrane transporter activity"/>
    <property type="evidence" value="ECO:0007669"/>
    <property type="project" value="TreeGrafter"/>
</dbReference>
<dbReference type="GO" id="GO:0016887">
    <property type="term" value="F:ATP hydrolysis activity"/>
    <property type="evidence" value="ECO:0007669"/>
    <property type="project" value="InterPro"/>
</dbReference>
<feature type="transmembrane region" description="Helical" evidence="5">
    <location>
        <begin position="43"/>
        <end position="63"/>
    </location>
</feature>
<accession>A8PCU3</accession>
<evidence type="ECO:0000256" key="5">
    <source>
        <dbReference type="SAM" id="Phobius"/>
    </source>
</evidence>
<dbReference type="KEGG" id="cci:CC1G_11629"/>
<dbReference type="InterPro" id="IPR003439">
    <property type="entry name" value="ABC_transporter-like_ATP-bd"/>
</dbReference>
<dbReference type="eggNOG" id="KOG0055">
    <property type="taxonomic scope" value="Eukaryota"/>
</dbReference>
<evidence type="ECO:0000256" key="2">
    <source>
        <dbReference type="ARBA" id="ARBA00022692"/>
    </source>
</evidence>
<organism evidence="7 8">
    <name type="scientific">Coprinopsis cinerea (strain Okayama-7 / 130 / ATCC MYA-4618 / FGSC 9003)</name>
    <name type="common">Inky cap fungus</name>
    <name type="synonym">Hormographiella aspergillata</name>
    <dbReference type="NCBI Taxonomy" id="240176"/>
    <lineage>
        <taxon>Eukaryota</taxon>
        <taxon>Fungi</taxon>
        <taxon>Dikarya</taxon>
        <taxon>Basidiomycota</taxon>
        <taxon>Agaricomycotina</taxon>
        <taxon>Agaricomycetes</taxon>
        <taxon>Agaricomycetidae</taxon>
        <taxon>Agaricales</taxon>
        <taxon>Agaricineae</taxon>
        <taxon>Psathyrellaceae</taxon>
        <taxon>Coprinopsis</taxon>
    </lineage>
</organism>
<dbReference type="EMBL" id="AACS02000011">
    <property type="protein sequence ID" value="EAU81372.2"/>
    <property type="molecule type" value="Genomic_DNA"/>
</dbReference>
<name>A8PCU3_COPC7</name>
<keyword evidence="3 5" id="KW-1133">Transmembrane helix</keyword>
<dbReference type="InParanoid" id="A8PCU3"/>